<organism evidence="1 2">
    <name type="scientific">Gigaspora margarita</name>
    <dbReference type="NCBI Taxonomy" id="4874"/>
    <lineage>
        <taxon>Eukaryota</taxon>
        <taxon>Fungi</taxon>
        <taxon>Fungi incertae sedis</taxon>
        <taxon>Mucoromycota</taxon>
        <taxon>Glomeromycotina</taxon>
        <taxon>Glomeromycetes</taxon>
        <taxon>Diversisporales</taxon>
        <taxon>Gigasporaceae</taxon>
        <taxon>Gigaspora</taxon>
    </lineage>
</organism>
<reference evidence="1 2" key="1">
    <citation type="journal article" date="2019" name="Environ. Microbiol.">
        <title>At the nexus of three kingdoms: the genome of the mycorrhizal fungus Gigaspora margarita provides insights into plant, endobacterial and fungal interactions.</title>
        <authorList>
            <person name="Venice F."/>
            <person name="Ghignone S."/>
            <person name="Salvioli di Fossalunga A."/>
            <person name="Amselem J."/>
            <person name="Novero M."/>
            <person name="Xianan X."/>
            <person name="Sedzielewska Toro K."/>
            <person name="Morin E."/>
            <person name="Lipzen A."/>
            <person name="Grigoriev I.V."/>
            <person name="Henrissat B."/>
            <person name="Martin F.M."/>
            <person name="Bonfante P."/>
        </authorList>
    </citation>
    <scope>NUCLEOTIDE SEQUENCE [LARGE SCALE GENOMIC DNA]</scope>
    <source>
        <strain evidence="1 2">BEG34</strain>
    </source>
</reference>
<gene>
    <name evidence="1" type="ORF">F8M41_012941</name>
</gene>
<keyword evidence="2" id="KW-1185">Reference proteome</keyword>
<protein>
    <submittedName>
        <fullName evidence="1">Uncharacterized protein</fullName>
    </submittedName>
</protein>
<evidence type="ECO:0000313" key="1">
    <source>
        <dbReference type="EMBL" id="KAF0373856.1"/>
    </source>
</evidence>
<comment type="caution">
    <text evidence="1">The sequence shown here is derived from an EMBL/GenBank/DDBJ whole genome shotgun (WGS) entry which is preliminary data.</text>
</comment>
<dbReference type="EMBL" id="WTPW01002629">
    <property type="protein sequence ID" value="KAF0373856.1"/>
    <property type="molecule type" value="Genomic_DNA"/>
</dbReference>
<sequence length="111" mass="13115">MGYPISQYIKEDDSKYSTYQYVKRVSSRRFTCPYIKKDGSICGKSCWQPEGYSLTWKLYEKNVAKNLAKIPCGICEKGNNSRTGYCPKHAKRIYFRNWYERQKAQRIEADT</sequence>
<dbReference type="Proteomes" id="UP000439903">
    <property type="component" value="Unassembled WGS sequence"/>
</dbReference>
<dbReference type="AlphaFoldDB" id="A0A8H3WXA3"/>
<dbReference type="OrthoDB" id="2303126at2759"/>
<proteinExistence type="predicted"/>
<evidence type="ECO:0000313" key="2">
    <source>
        <dbReference type="Proteomes" id="UP000439903"/>
    </source>
</evidence>
<accession>A0A8H3WXA3</accession>
<name>A0A8H3WXA3_GIGMA</name>